<dbReference type="InterPro" id="IPR037519">
    <property type="entry name" value="LITAF_fam"/>
</dbReference>
<dbReference type="PANTHER" id="PTHR23292:SF14">
    <property type="entry name" value="FI16615P1-RELATED"/>
    <property type="match status" value="1"/>
</dbReference>
<keyword evidence="9" id="KW-1133">Transmembrane helix</keyword>
<evidence type="ECO:0000256" key="1">
    <source>
        <dbReference type="ARBA" id="ARBA00004414"/>
    </source>
</evidence>
<proteinExistence type="inferred from homology"/>
<evidence type="ECO:0000256" key="8">
    <source>
        <dbReference type="SAM" id="MobiDB-lite"/>
    </source>
</evidence>
<evidence type="ECO:0000256" key="6">
    <source>
        <dbReference type="ARBA" id="ARBA00022833"/>
    </source>
</evidence>
<dbReference type="Pfam" id="PF10601">
    <property type="entry name" value="zf-LITAF-like"/>
    <property type="match status" value="1"/>
</dbReference>
<dbReference type="Proteomes" id="UP000051574">
    <property type="component" value="Unassembled WGS sequence"/>
</dbReference>
<dbReference type="GO" id="GO:0005765">
    <property type="term" value="C:lysosomal membrane"/>
    <property type="evidence" value="ECO:0007669"/>
    <property type="project" value="UniProtKB-SubCell"/>
</dbReference>
<dbReference type="PANTHER" id="PTHR23292">
    <property type="entry name" value="LIPOPOLYSACCHARIDE-INDUCED TUMOR NECROSIS FACTOR-ALPHA FACTOR"/>
    <property type="match status" value="1"/>
</dbReference>
<comment type="similarity">
    <text evidence="4">Belongs to the CDIP1/LITAF family.</text>
</comment>
<feature type="transmembrane region" description="Helical" evidence="9">
    <location>
        <begin position="103"/>
        <end position="125"/>
    </location>
</feature>
<dbReference type="OrthoDB" id="5599753at2759"/>
<protein>
    <recommendedName>
        <fullName evidence="10">LITAF domain-containing protein</fullName>
    </recommendedName>
</protein>
<dbReference type="GO" id="GO:0008270">
    <property type="term" value="F:zinc ion binding"/>
    <property type="evidence" value="ECO:0007669"/>
    <property type="project" value="TreeGrafter"/>
</dbReference>
<evidence type="ECO:0000256" key="7">
    <source>
        <dbReference type="ARBA" id="ARBA00023136"/>
    </source>
</evidence>
<feature type="domain" description="LITAF" evidence="10">
    <location>
        <begin position="66"/>
        <end position="149"/>
    </location>
</feature>
<feature type="region of interest" description="Disordered" evidence="8">
    <location>
        <begin position="1"/>
        <end position="41"/>
    </location>
</feature>
<reference evidence="11 12" key="1">
    <citation type="submission" date="2015-09" db="EMBL/GenBank/DDBJ databases">
        <title>Draft genome of the scarab beetle Oryctes borbonicus.</title>
        <authorList>
            <person name="Meyer J.M."/>
            <person name="Markov G.V."/>
            <person name="Baskaran P."/>
            <person name="Herrmann M."/>
            <person name="Sommer R.J."/>
            <person name="Roedelsperger C."/>
        </authorList>
    </citation>
    <scope>NUCLEOTIDE SEQUENCE [LARGE SCALE GENOMIC DNA]</scope>
    <source>
        <strain evidence="11">OB123</strain>
        <tissue evidence="11">Whole animal</tissue>
    </source>
</reference>
<evidence type="ECO:0000256" key="2">
    <source>
        <dbReference type="ARBA" id="ARBA00004481"/>
    </source>
</evidence>
<evidence type="ECO:0000256" key="5">
    <source>
        <dbReference type="ARBA" id="ARBA00022723"/>
    </source>
</evidence>
<name>A0A0T6B643_9SCAR</name>
<sequence>MMNPNEGPKYPQAPPAYSDIATPGNPPYPTGPPYPPPPGPLLHGHVPPPGHMYGASPPPVTSAQVHTITVLTPPRPLGTKSEYMTCPHCNQLMWTRVETKPNWMTHTCALILCCFVLWPIAWLPYCCDACQAALHYCSNCNVYIGEGNQL</sequence>
<evidence type="ECO:0000259" key="10">
    <source>
        <dbReference type="PROSITE" id="PS51837"/>
    </source>
</evidence>
<comment type="caution">
    <text evidence="11">The sequence shown here is derived from an EMBL/GenBank/DDBJ whole genome shotgun (WGS) entry which is preliminary data.</text>
</comment>
<keyword evidence="9" id="KW-0812">Transmembrane</keyword>
<evidence type="ECO:0000256" key="9">
    <source>
        <dbReference type="SAM" id="Phobius"/>
    </source>
</evidence>
<keyword evidence="12" id="KW-1185">Reference proteome</keyword>
<organism evidence="11 12">
    <name type="scientific">Oryctes borbonicus</name>
    <dbReference type="NCBI Taxonomy" id="1629725"/>
    <lineage>
        <taxon>Eukaryota</taxon>
        <taxon>Metazoa</taxon>
        <taxon>Ecdysozoa</taxon>
        <taxon>Arthropoda</taxon>
        <taxon>Hexapoda</taxon>
        <taxon>Insecta</taxon>
        <taxon>Pterygota</taxon>
        <taxon>Neoptera</taxon>
        <taxon>Endopterygota</taxon>
        <taxon>Coleoptera</taxon>
        <taxon>Polyphaga</taxon>
        <taxon>Scarabaeiformia</taxon>
        <taxon>Scarabaeidae</taxon>
        <taxon>Dynastinae</taxon>
        <taxon>Oryctes</taxon>
    </lineage>
</organism>
<dbReference type="PROSITE" id="PS51837">
    <property type="entry name" value="LITAF"/>
    <property type="match status" value="1"/>
</dbReference>
<comment type="subcellular location">
    <subcellularLocation>
        <location evidence="2">Endosome membrane</location>
        <topology evidence="2">Peripheral membrane protein</topology>
    </subcellularLocation>
    <subcellularLocation>
        <location evidence="1">Late endosome membrane</location>
    </subcellularLocation>
    <subcellularLocation>
        <location evidence="3">Lysosome membrane</location>
        <topology evidence="3">Peripheral membrane protein</topology>
        <orientation evidence="3">Cytoplasmic side</orientation>
    </subcellularLocation>
</comment>
<evidence type="ECO:0000256" key="3">
    <source>
        <dbReference type="ARBA" id="ARBA00004630"/>
    </source>
</evidence>
<evidence type="ECO:0000313" key="12">
    <source>
        <dbReference type="Proteomes" id="UP000051574"/>
    </source>
</evidence>
<dbReference type="EMBL" id="LJIG01009591">
    <property type="protein sequence ID" value="KRT82774.1"/>
    <property type="molecule type" value="Genomic_DNA"/>
</dbReference>
<dbReference type="AlphaFoldDB" id="A0A0T6B643"/>
<evidence type="ECO:0000256" key="4">
    <source>
        <dbReference type="ARBA" id="ARBA00005975"/>
    </source>
</evidence>
<feature type="compositionally biased region" description="Pro residues" evidence="8">
    <location>
        <begin position="24"/>
        <end position="41"/>
    </location>
</feature>
<gene>
    <name evidence="11" type="ORF">AMK59_3529</name>
</gene>
<dbReference type="GO" id="GO:0031902">
    <property type="term" value="C:late endosome membrane"/>
    <property type="evidence" value="ECO:0007669"/>
    <property type="project" value="UniProtKB-SubCell"/>
</dbReference>
<dbReference type="InterPro" id="IPR006629">
    <property type="entry name" value="LITAF"/>
</dbReference>
<keyword evidence="7 9" id="KW-0472">Membrane</keyword>
<keyword evidence="6" id="KW-0862">Zinc</keyword>
<keyword evidence="5" id="KW-0479">Metal-binding</keyword>
<evidence type="ECO:0000313" key="11">
    <source>
        <dbReference type="EMBL" id="KRT82774.1"/>
    </source>
</evidence>
<dbReference type="SMART" id="SM00714">
    <property type="entry name" value="LITAF"/>
    <property type="match status" value="1"/>
</dbReference>
<accession>A0A0T6B643</accession>